<keyword evidence="3" id="KW-1185">Reference proteome</keyword>
<proteinExistence type="predicted"/>
<protein>
    <submittedName>
        <fullName evidence="2">Uncharacterized protein</fullName>
    </submittedName>
</protein>
<name>A0ABN3HN43_9ACTN</name>
<evidence type="ECO:0000313" key="3">
    <source>
        <dbReference type="Proteomes" id="UP001501170"/>
    </source>
</evidence>
<feature type="region of interest" description="Disordered" evidence="1">
    <location>
        <begin position="1"/>
        <end position="26"/>
    </location>
</feature>
<comment type="caution">
    <text evidence="2">The sequence shown here is derived from an EMBL/GenBank/DDBJ whole genome shotgun (WGS) entry which is preliminary data.</text>
</comment>
<gene>
    <name evidence="2" type="ORF">GCM10009855_25700</name>
</gene>
<reference evidence="2 3" key="1">
    <citation type="journal article" date="2019" name="Int. J. Syst. Evol. Microbiol.">
        <title>The Global Catalogue of Microorganisms (GCM) 10K type strain sequencing project: providing services to taxonomists for standard genome sequencing and annotation.</title>
        <authorList>
            <consortium name="The Broad Institute Genomics Platform"/>
            <consortium name="The Broad Institute Genome Sequencing Center for Infectious Disease"/>
            <person name="Wu L."/>
            <person name="Ma J."/>
        </authorList>
    </citation>
    <scope>NUCLEOTIDE SEQUENCE [LARGE SCALE GENOMIC DNA]</scope>
    <source>
        <strain evidence="2 3">JCM 16227</strain>
    </source>
</reference>
<accession>A0ABN3HN43</accession>
<evidence type="ECO:0000313" key="2">
    <source>
        <dbReference type="EMBL" id="GAA2384336.1"/>
    </source>
</evidence>
<organism evidence="2 3">
    <name type="scientific">Gordonia cholesterolivorans</name>
    <dbReference type="NCBI Taxonomy" id="559625"/>
    <lineage>
        <taxon>Bacteria</taxon>
        <taxon>Bacillati</taxon>
        <taxon>Actinomycetota</taxon>
        <taxon>Actinomycetes</taxon>
        <taxon>Mycobacteriales</taxon>
        <taxon>Gordoniaceae</taxon>
        <taxon>Gordonia</taxon>
    </lineage>
</organism>
<sequence>MPLVSDPPVGGDTKSSGPDSMPATDDRGVCWTDLTVPTWHSHSVSARLRFSTRMVRVQGLAPELDGRRFGAYKQVSNHVPGRYLLVRSSPSWSVM</sequence>
<dbReference type="EMBL" id="BAAARB010000013">
    <property type="protein sequence ID" value="GAA2384336.1"/>
    <property type="molecule type" value="Genomic_DNA"/>
</dbReference>
<dbReference type="Proteomes" id="UP001501170">
    <property type="component" value="Unassembled WGS sequence"/>
</dbReference>
<evidence type="ECO:0000256" key="1">
    <source>
        <dbReference type="SAM" id="MobiDB-lite"/>
    </source>
</evidence>